<keyword evidence="3" id="KW-1185">Reference proteome</keyword>
<evidence type="ECO:0000313" key="2">
    <source>
        <dbReference type="EMBL" id="PIA54522.1"/>
    </source>
</evidence>
<sequence>MRKLCPNYDREDGLETVLEVPIPEEMFVSSTKNNVTSWKNMKSWMKAHIDRSVPHPLTTNQFGDRSSGLQILLGVVGAPLVPLPVPSDQSINSNIKDHPIENSAAKYIVQQYIGAVGGDKALNGVDSMYAMGKVRMIASEFSAGDGYKNNSNNKKEMKGKNMSNYGGGEVGAFVLWQKRPDLWCLELVLSGCKISAGSDGKVAWRQTPWHHSHASRGPPRPLRRSLQGLDPRSTANLFSNSICMGEKVINDEDCFVLKLEAEPSTLRARSSSNVEMIRHTIWGYFSQKTALLVKLEDSHLLKIKTAGDDSIFWETTMESLIQDYRTVDGINIAHGGRTFVSLFRFGESTENQSRTRMEEVWTIEEVDFNIKGLSMECFLPPGDLKKEQEVCNPVASYTRLPVRTRVTSAKLCSSKVVAIDVHEFHLSKKEDV</sequence>
<dbReference type="Pfam" id="PF04788">
    <property type="entry name" value="DUF620"/>
    <property type="match status" value="1"/>
</dbReference>
<gene>
    <name evidence="2" type="ORF">AQUCO_00900815v1</name>
</gene>
<dbReference type="EMBL" id="KZ305026">
    <property type="protein sequence ID" value="PIA54522.1"/>
    <property type="molecule type" value="Genomic_DNA"/>
</dbReference>
<proteinExistence type="predicted"/>
<feature type="region of interest" description="Disordered" evidence="1">
    <location>
        <begin position="207"/>
        <end position="226"/>
    </location>
</feature>
<dbReference type="PANTHER" id="PTHR31300">
    <property type="entry name" value="LIPASE"/>
    <property type="match status" value="1"/>
</dbReference>
<protein>
    <submittedName>
        <fullName evidence="2">Uncharacterized protein</fullName>
    </submittedName>
</protein>
<organism evidence="2 3">
    <name type="scientific">Aquilegia coerulea</name>
    <name type="common">Rocky mountain columbine</name>
    <dbReference type="NCBI Taxonomy" id="218851"/>
    <lineage>
        <taxon>Eukaryota</taxon>
        <taxon>Viridiplantae</taxon>
        <taxon>Streptophyta</taxon>
        <taxon>Embryophyta</taxon>
        <taxon>Tracheophyta</taxon>
        <taxon>Spermatophyta</taxon>
        <taxon>Magnoliopsida</taxon>
        <taxon>Ranunculales</taxon>
        <taxon>Ranunculaceae</taxon>
        <taxon>Thalictroideae</taxon>
        <taxon>Aquilegia</taxon>
    </lineage>
</organism>
<dbReference type="InParanoid" id="A0A2G5EFI6"/>
<dbReference type="PANTHER" id="PTHR31300:SF30">
    <property type="entry name" value="EMB|CAB81597.1"/>
    <property type="match status" value="1"/>
</dbReference>
<dbReference type="Proteomes" id="UP000230069">
    <property type="component" value="Unassembled WGS sequence"/>
</dbReference>
<evidence type="ECO:0000256" key="1">
    <source>
        <dbReference type="SAM" id="MobiDB-lite"/>
    </source>
</evidence>
<dbReference type="InterPro" id="IPR006873">
    <property type="entry name" value="DUF620"/>
</dbReference>
<dbReference type="STRING" id="218851.A0A2G5EFI6"/>
<dbReference type="AlphaFoldDB" id="A0A2G5EFI6"/>
<evidence type="ECO:0000313" key="3">
    <source>
        <dbReference type="Proteomes" id="UP000230069"/>
    </source>
</evidence>
<name>A0A2G5EFI6_AQUCA</name>
<accession>A0A2G5EFI6</accession>
<dbReference type="OrthoDB" id="1065010at2759"/>
<reference evidence="2 3" key="1">
    <citation type="submission" date="2017-09" db="EMBL/GenBank/DDBJ databases">
        <title>WGS assembly of Aquilegia coerulea Goldsmith.</title>
        <authorList>
            <person name="Hodges S."/>
            <person name="Kramer E."/>
            <person name="Nordborg M."/>
            <person name="Tomkins J."/>
            <person name="Borevitz J."/>
            <person name="Derieg N."/>
            <person name="Yan J."/>
            <person name="Mihaltcheva S."/>
            <person name="Hayes R.D."/>
            <person name="Rokhsar D."/>
        </authorList>
    </citation>
    <scope>NUCLEOTIDE SEQUENCE [LARGE SCALE GENOMIC DNA]</scope>
    <source>
        <strain evidence="3">cv. Goldsmith</strain>
    </source>
</reference>